<accession>A0A645H031</accession>
<comment type="caution">
    <text evidence="1">The sequence shown here is derived from an EMBL/GenBank/DDBJ whole genome shotgun (WGS) entry which is preliminary data.</text>
</comment>
<evidence type="ECO:0000313" key="1">
    <source>
        <dbReference type="EMBL" id="MPN32030.1"/>
    </source>
</evidence>
<proteinExistence type="predicted"/>
<protein>
    <submittedName>
        <fullName evidence="1">Uncharacterized protein</fullName>
    </submittedName>
</protein>
<sequence length="44" mass="5158">MGFQAVILVEKYGITVLEIPYIVFYNGHILKNCDFRRGERVELL</sequence>
<name>A0A645H031_9ZZZZ</name>
<dbReference type="AlphaFoldDB" id="A0A645H031"/>
<dbReference type="EMBL" id="VSSQ01083816">
    <property type="protein sequence ID" value="MPN32030.1"/>
    <property type="molecule type" value="Genomic_DNA"/>
</dbReference>
<reference evidence="1" key="1">
    <citation type="submission" date="2019-08" db="EMBL/GenBank/DDBJ databases">
        <authorList>
            <person name="Kucharzyk K."/>
            <person name="Murdoch R.W."/>
            <person name="Higgins S."/>
            <person name="Loffler F."/>
        </authorList>
    </citation>
    <scope>NUCLEOTIDE SEQUENCE</scope>
</reference>
<organism evidence="1">
    <name type="scientific">bioreactor metagenome</name>
    <dbReference type="NCBI Taxonomy" id="1076179"/>
    <lineage>
        <taxon>unclassified sequences</taxon>
        <taxon>metagenomes</taxon>
        <taxon>ecological metagenomes</taxon>
    </lineage>
</organism>
<gene>
    <name evidence="1" type="ORF">SDC9_179506</name>
</gene>